<reference evidence="3" key="1">
    <citation type="submission" date="2017-01" db="EMBL/GenBank/DDBJ databases">
        <authorList>
            <person name="Varghese N."/>
            <person name="Submissions S."/>
        </authorList>
    </citation>
    <scope>NUCLEOTIDE SEQUENCE [LARGE SCALE GENOMIC DNA]</scope>
    <source>
        <strain evidence="3">ATCC 51758</strain>
    </source>
</reference>
<sequence>MAFRRNLRCKQRGAVAIITALSLVALVGFVGLALDLGHLYVNKTELQNAADACALAAARELTCDPSAGVCDNSYLNNAVAAGTAVAARNTRDFQASPVIIAPSDVLFHTALAPNAAYLPSSSASPNSRFVMCTARAEGIAPWFMQVLGIGAHDVSAYAVSTLRRAQTNCAIPIGLCKPPSAPLSSPFSGFIVGQWVTSKLTESATGSFDWIDFTPEDGGGANELANLLRGAGQCSLEPPSPTNLVGQQGNIASLGKAWNTRFGLYKGSDTPASAPPDWTGMTYRDTELPESTYWHDKFDAYAGEAEGTLSNYRDARANNSPYQGPALNGYQPIDQSKHKQFGGDRRTVVVPLVDCESWKTSTPQTVPILGYACVLMLHPMTNDNGPAAGEQVWLEYRGNASESSSPCATSGAVGGPGSIGPLVPALVQ</sequence>
<protein>
    <submittedName>
        <fullName evidence="2">Putative Flp pilus-assembly TadE/G-like</fullName>
    </submittedName>
</protein>
<dbReference type="AlphaFoldDB" id="A0A1N6N2U5"/>
<evidence type="ECO:0000313" key="2">
    <source>
        <dbReference type="EMBL" id="SIP86351.1"/>
    </source>
</evidence>
<dbReference type="Pfam" id="PF13400">
    <property type="entry name" value="Tad"/>
    <property type="match status" value="1"/>
</dbReference>
<dbReference type="EMBL" id="FTMD01000001">
    <property type="protein sequence ID" value="SIP86351.1"/>
    <property type="molecule type" value="Genomic_DNA"/>
</dbReference>
<keyword evidence="3" id="KW-1185">Reference proteome</keyword>
<dbReference type="InterPro" id="IPR028087">
    <property type="entry name" value="Tad_N"/>
</dbReference>
<organism evidence="2 3">
    <name type="scientific">Aromatoleum tolulyticum</name>
    <dbReference type="NCBI Taxonomy" id="34027"/>
    <lineage>
        <taxon>Bacteria</taxon>
        <taxon>Pseudomonadati</taxon>
        <taxon>Pseudomonadota</taxon>
        <taxon>Betaproteobacteria</taxon>
        <taxon>Rhodocyclales</taxon>
        <taxon>Rhodocyclaceae</taxon>
        <taxon>Aromatoleum</taxon>
    </lineage>
</organism>
<proteinExistence type="predicted"/>
<evidence type="ECO:0000313" key="3">
    <source>
        <dbReference type="Proteomes" id="UP000186819"/>
    </source>
</evidence>
<feature type="domain" description="Putative Flp pilus-assembly TadG-like N-terminal" evidence="1">
    <location>
        <begin position="13"/>
        <end position="59"/>
    </location>
</feature>
<dbReference type="STRING" id="34027.SAMN05421829_1016"/>
<name>A0A1N6N2U5_9RHOO</name>
<accession>A0A1N6N2U5</accession>
<gene>
    <name evidence="2" type="ORF">SAMN05421829_1016</name>
</gene>
<evidence type="ECO:0000259" key="1">
    <source>
        <dbReference type="Pfam" id="PF13400"/>
    </source>
</evidence>
<dbReference type="Proteomes" id="UP000186819">
    <property type="component" value="Unassembled WGS sequence"/>
</dbReference>